<feature type="domain" description="Sulfatase-modifying factor enzyme-like" evidence="1">
    <location>
        <begin position="117"/>
        <end position="327"/>
    </location>
</feature>
<proteinExistence type="predicted"/>
<keyword evidence="3" id="KW-1185">Reference proteome</keyword>
<dbReference type="InterPro" id="IPR042095">
    <property type="entry name" value="SUMF_sf"/>
</dbReference>
<dbReference type="Pfam" id="PF03781">
    <property type="entry name" value="FGE-sulfatase"/>
    <property type="match status" value="1"/>
</dbReference>
<organism evidence="2 3">
    <name type="scientific">Streptomyces stramineus</name>
    <dbReference type="NCBI Taxonomy" id="173861"/>
    <lineage>
        <taxon>Bacteria</taxon>
        <taxon>Bacillati</taxon>
        <taxon>Actinomycetota</taxon>
        <taxon>Actinomycetes</taxon>
        <taxon>Kitasatosporales</taxon>
        <taxon>Streptomycetaceae</taxon>
        <taxon>Streptomyces</taxon>
    </lineage>
</organism>
<dbReference type="Gene3D" id="3.90.1580.10">
    <property type="entry name" value="paralog of FGE (formylglycine-generating enzyme)"/>
    <property type="match status" value="1"/>
</dbReference>
<dbReference type="InterPro" id="IPR005532">
    <property type="entry name" value="SUMF_dom"/>
</dbReference>
<comment type="caution">
    <text evidence="2">The sequence shown here is derived from an EMBL/GenBank/DDBJ whole genome shotgun (WGS) entry which is preliminary data.</text>
</comment>
<gene>
    <name evidence="2" type="ORF">GCM10009544_62120</name>
</gene>
<dbReference type="SUPFAM" id="SSF56436">
    <property type="entry name" value="C-type lectin-like"/>
    <property type="match status" value="1"/>
</dbReference>
<evidence type="ECO:0000313" key="2">
    <source>
        <dbReference type="EMBL" id="GAA0493298.1"/>
    </source>
</evidence>
<dbReference type="EMBL" id="BAAAHB010000133">
    <property type="protein sequence ID" value="GAA0493298.1"/>
    <property type="molecule type" value="Genomic_DNA"/>
</dbReference>
<dbReference type="PANTHER" id="PTHR23150">
    <property type="entry name" value="SULFATASE MODIFYING FACTOR 1, 2"/>
    <property type="match status" value="1"/>
</dbReference>
<dbReference type="InterPro" id="IPR051043">
    <property type="entry name" value="Sulfatase_Mod_Factor_Kinase"/>
</dbReference>
<dbReference type="Proteomes" id="UP001499895">
    <property type="component" value="Unassembled WGS sequence"/>
</dbReference>
<dbReference type="RefSeq" id="WP_344097275.1">
    <property type="nucleotide sequence ID" value="NZ_BAAAHB010000133.1"/>
</dbReference>
<name>A0ABN1B9Y2_9ACTN</name>
<dbReference type="InterPro" id="IPR016187">
    <property type="entry name" value="CTDL_fold"/>
</dbReference>
<protein>
    <submittedName>
        <fullName evidence="2">SUMF1/EgtB/PvdO family nonheme iron enzyme</fullName>
    </submittedName>
</protein>
<evidence type="ECO:0000313" key="3">
    <source>
        <dbReference type="Proteomes" id="UP001499895"/>
    </source>
</evidence>
<accession>A0ABN1B9Y2</accession>
<reference evidence="2 3" key="1">
    <citation type="journal article" date="2019" name="Int. J. Syst. Evol. Microbiol.">
        <title>The Global Catalogue of Microorganisms (GCM) 10K type strain sequencing project: providing services to taxonomists for standard genome sequencing and annotation.</title>
        <authorList>
            <consortium name="The Broad Institute Genomics Platform"/>
            <consortium name="The Broad Institute Genome Sequencing Center for Infectious Disease"/>
            <person name="Wu L."/>
            <person name="Ma J."/>
        </authorList>
    </citation>
    <scope>NUCLEOTIDE SEQUENCE [LARGE SCALE GENOMIC DNA]</scope>
    <source>
        <strain evidence="2 3">JCM 10649</strain>
    </source>
</reference>
<dbReference type="PANTHER" id="PTHR23150:SF19">
    <property type="entry name" value="FORMYLGLYCINE-GENERATING ENZYME"/>
    <property type="match status" value="1"/>
</dbReference>
<sequence length="330" mass="35806">MTTSTRPVVLANPNTLSDRAAMGLPDTFVARAPQEALAAHRDLLGAEPAALVALAEDPAEPFARRYAAGTVLGLVGDPRVRPEDPPMADIPAARARLGLDPAEAGPVTARWRHAGVEEEWIAKECPRYEVDLPAFRIALHPVTNAEYRLFLEDTGSTWLPTSWRFGVYPELLANHPVWTVPAEAADAYAAWLAARTGRAFRLPTEAEWEYAASGGDGREFPWGDAFVPGNANTVEEGPLTTTPIGVHPAGRSPFGVHDLAGNVEEYVADDYAPYPGGESVADDLAVTRGTYRVARGGSFTRFGDLARCARRHGWYEREIYAMGFRLAETP</sequence>
<evidence type="ECO:0000259" key="1">
    <source>
        <dbReference type="Pfam" id="PF03781"/>
    </source>
</evidence>